<dbReference type="Proteomes" id="UP001596317">
    <property type="component" value="Unassembled WGS sequence"/>
</dbReference>
<dbReference type="EMBL" id="JBHSWB010000001">
    <property type="protein sequence ID" value="MFC6659536.1"/>
    <property type="molecule type" value="Genomic_DNA"/>
</dbReference>
<evidence type="ECO:0000313" key="1">
    <source>
        <dbReference type="EMBL" id="MFC6659536.1"/>
    </source>
</evidence>
<sequence length="280" mass="30560">MGDDEPLYNIFRVLTDRSGTPMIYGQQAYGYRDGRVTVCRYAGAAQGTSPVAQARQAAQAEAERLNRYRLKSNAGPTLAQIEGLLHTYENEYVGINVLGRETTILLLKDGTAYLNLRWSPNDLDVAASRRGEPKAWTKWRRQGGGYELLEGGRWVPSKGTLGYPASKNEAISGSYRFFSAYTSGTLMNGATASSEDTYRFGPGQQFTRLGHSGVAGTLNTGAAVTTGAASGPSTRAGGTYTFSGYTLELRRGVEVTRTYAFYWSRDKKNLNIGGTTYTRE</sequence>
<protein>
    <submittedName>
        <fullName evidence="1">Uncharacterized protein</fullName>
    </submittedName>
</protein>
<dbReference type="RefSeq" id="WP_380054162.1">
    <property type="nucleotide sequence ID" value="NZ_JBHSWB010000001.1"/>
</dbReference>
<proteinExistence type="predicted"/>
<accession>A0ABW1ZFC4</accession>
<name>A0ABW1ZFC4_9DEIO</name>
<evidence type="ECO:0000313" key="2">
    <source>
        <dbReference type="Proteomes" id="UP001596317"/>
    </source>
</evidence>
<keyword evidence="2" id="KW-1185">Reference proteome</keyword>
<reference evidence="2" key="1">
    <citation type="journal article" date="2019" name="Int. J. Syst. Evol. Microbiol.">
        <title>The Global Catalogue of Microorganisms (GCM) 10K type strain sequencing project: providing services to taxonomists for standard genome sequencing and annotation.</title>
        <authorList>
            <consortium name="The Broad Institute Genomics Platform"/>
            <consortium name="The Broad Institute Genome Sequencing Center for Infectious Disease"/>
            <person name="Wu L."/>
            <person name="Ma J."/>
        </authorList>
    </citation>
    <scope>NUCLEOTIDE SEQUENCE [LARGE SCALE GENOMIC DNA]</scope>
    <source>
        <strain evidence="2">CCUG 63830</strain>
    </source>
</reference>
<gene>
    <name evidence="1" type="ORF">ACFP90_03490</name>
</gene>
<comment type="caution">
    <text evidence="1">The sequence shown here is derived from an EMBL/GenBank/DDBJ whole genome shotgun (WGS) entry which is preliminary data.</text>
</comment>
<organism evidence="1 2">
    <name type="scientific">Deinococcus multiflagellatus</name>
    <dbReference type="NCBI Taxonomy" id="1656887"/>
    <lineage>
        <taxon>Bacteria</taxon>
        <taxon>Thermotogati</taxon>
        <taxon>Deinococcota</taxon>
        <taxon>Deinococci</taxon>
        <taxon>Deinococcales</taxon>
        <taxon>Deinococcaceae</taxon>
        <taxon>Deinococcus</taxon>
    </lineage>
</organism>